<reference evidence="2" key="2">
    <citation type="journal article" date="2018" name="Mol. Plant Microbe Interact.">
        <title>Genome sequence resources for the wheat stripe rust pathogen (Puccinia striiformis f. sp. tritici) and the barley stripe rust pathogen (Puccinia striiformis f. sp. hordei).</title>
        <authorList>
            <person name="Xia C."/>
            <person name="Wang M."/>
            <person name="Yin C."/>
            <person name="Cornejo O.E."/>
            <person name="Hulbert S.H."/>
            <person name="Chen X."/>
        </authorList>
    </citation>
    <scope>NUCLEOTIDE SEQUENCE [LARGE SCALE GENOMIC DNA]</scope>
    <source>
        <strain evidence="2">93-210</strain>
    </source>
</reference>
<gene>
    <name evidence="1" type="ORF">MJO28_014033</name>
</gene>
<reference evidence="2" key="1">
    <citation type="journal article" date="2018" name="BMC Genomics">
        <title>Genomic insights into host adaptation between the wheat stripe rust pathogen (Puccinia striiformis f. sp. tritici) and the barley stripe rust pathogen (Puccinia striiformis f. sp. hordei).</title>
        <authorList>
            <person name="Xia C."/>
            <person name="Wang M."/>
            <person name="Yin C."/>
            <person name="Cornejo O.E."/>
            <person name="Hulbert S.H."/>
            <person name="Chen X."/>
        </authorList>
    </citation>
    <scope>NUCLEOTIDE SEQUENCE [LARGE SCALE GENOMIC DNA]</scope>
    <source>
        <strain evidence="2">93-210</strain>
    </source>
</reference>
<dbReference type="EMBL" id="CM045878">
    <property type="protein sequence ID" value="KAI7940381.1"/>
    <property type="molecule type" value="Genomic_DNA"/>
</dbReference>
<evidence type="ECO:0000313" key="1">
    <source>
        <dbReference type="EMBL" id="KAI7940381.1"/>
    </source>
</evidence>
<proteinExistence type="predicted"/>
<name>A0ACC0DWJ7_9BASI</name>
<keyword evidence="2" id="KW-1185">Reference proteome</keyword>
<dbReference type="Proteomes" id="UP001060170">
    <property type="component" value="Chromosome 14"/>
</dbReference>
<sequence>MPLISKPVSHHAAFKFPQTDSFNFAIASSFLIMSKLDPNNCFSAQNITRFVSVLDGPQAVNRQLGKLDRTPEVGFIRKNGHQLVDSDGHTPFKIVGPNIYWLGLDENVSPSPSYPSQTRVLEALATAAIMGSTVVRATTLGISVGTPLSVWPTRNNTNNDALDVISFAIYAAKRYGLRLIIPITDQYEYYHGGFKTFLKWRSIPDSDYKTFYDIKSDVHKDFLLYLETIFNHVNRYTQLAIKDDPTIMMWETGNELENPSKAWTEAIAKWIHTKAPNHMVASGRYGVSTDDLKISAIDAVTNHFYPPRADHYHSDAALAASHGKVYYAGEFDWSGRAKSWGLLGWILVPIFLGLLALLIGGCGKLFPIVFQWTTHKAQKPGQTKPQRHRTLIIRQSHVAIFMILIVTPITAGVIYACSIKGTGIEAFLTETELPNSNGSGALFWSLFGHDDRCCDFVDHTDGFTMHFPGRNDDERGSVARIIEHAYTMRRQVFSPRDNLNPKIEGDNQDWFGIGDRVLVKCPQSLDK</sequence>
<comment type="caution">
    <text evidence="1">The sequence shown here is derived from an EMBL/GenBank/DDBJ whole genome shotgun (WGS) entry which is preliminary data.</text>
</comment>
<organism evidence="1 2">
    <name type="scientific">Puccinia striiformis f. sp. tritici</name>
    <dbReference type="NCBI Taxonomy" id="168172"/>
    <lineage>
        <taxon>Eukaryota</taxon>
        <taxon>Fungi</taxon>
        <taxon>Dikarya</taxon>
        <taxon>Basidiomycota</taxon>
        <taxon>Pucciniomycotina</taxon>
        <taxon>Pucciniomycetes</taxon>
        <taxon>Pucciniales</taxon>
        <taxon>Pucciniaceae</taxon>
        <taxon>Puccinia</taxon>
    </lineage>
</organism>
<protein>
    <submittedName>
        <fullName evidence="1">Uncharacterized protein</fullName>
    </submittedName>
</protein>
<evidence type="ECO:0000313" key="2">
    <source>
        <dbReference type="Proteomes" id="UP001060170"/>
    </source>
</evidence>
<reference evidence="1 2" key="3">
    <citation type="journal article" date="2022" name="Microbiol. Spectr.">
        <title>Folding features and dynamics of 3D genome architecture in plant fungal pathogens.</title>
        <authorList>
            <person name="Xia C."/>
        </authorList>
    </citation>
    <scope>NUCLEOTIDE SEQUENCE [LARGE SCALE GENOMIC DNA]</scope>
    <source>
        <strain evidence="1 2">93-210</strain>
    </source>
</reference>
<accession>A0ACC0DWJ7</accession>